<comment type="similarity">
    <text evidence="2">Belongs to the VPS37 family.</text>
</comment>
<dbReference type="InterPro" id="IPR009851">
    <property type="entry name" value="Mod_r"/>
</dbReference>
<dbReference type="InterPro" id="IPR016135">
    <property type="entry name" value="UBQ-conjugating_enzyme/RWD"/>
</dbReference>
<dbReference type="OMA" id="HPWCNEH"/>
<dbReference type="PANTHER" id="PTHR13678">
    <property type="entry name" value="VACUOLAR PROTEIN SORTING-ASSOCIATED PROTEIN 37"/>
    <property type="match status" value="1"/>
</dbReference>
<dbReference type="GO" id="GO:0006623">
    <property type="term" value="P:protein targeting to vacuole"/>
    <property type="evidence" value="ECO:0007669"/>
    <property type="project" value="TreeGrafter"/>
</dbReference>
<evidence type="ECO:0000259" key="7">
    <source>
        <dbReference type="PROSITE" id="PS51314"/>
    </source>
</evidence>
<evidence type="ECO:0000313" key="9">
    <source>
        <dbReference type="Proteomes" id="UP000242381"/>
    </source>
</evidence>
<dbReference type="PROSITE" id="PS51314">
    <property type="entry name" value="VPS37_C"/>
    <property type="match status" value="1"/>
</dbReference>
<evidence type="ECO:0000256" key="3">
    <source>
        <dbReference type="ARBA" id="ARBA00022448"/>
    </source>
</evidence>
<dbReference type="PANTHER" id="PTHR13678:SF2">
    <property type="entry name" value="VACUOLAR PROTEIN SORTING-ASSOCIATED PROTEIN 37A"/>
    <property type="match status" value="1"/>
</dbReference>
<evidence type="ECO:0000256" key="4">
    <source>
        <dbReference type="ARBA" id="ARBA00022753"/>
    </source>
</evidence>
<dbReference type="SUPFAM" id="SSF54495">
    <property type="entry name" value="UBC-like"/>
    <property type="match status" value="1"/>
</dbReference>
<dbReference type="Gene3D" id="3.10.110.10">
    <property type="entry name" value="Ubiquitin Conjugating Enzyme"/>
    <property type="match status" value="1"/>
</dbReference>
<dbReference type="Proteomes" id="UP000242381">
    <property type="component" value="Unassembled WGS sequence"/>
</dbReference>
<accession>A0A1X0RW60</accession>
<evidence type="ECO:0000256" key="1">
    <source>
        <dbReference type="ARBA" id="ARBA00004177"/>
    </source>
</evidence>
<gene>
    <name evidence="8" type="ORF">BCV71DRAFT_236890</name>
</gene>
<name>A0A1X0RW60_RHIZD</name>
<dbReference type="SUPFAM" id="SSF140111">
    <property type="entry name" value="Endosomal sorting complex assembly domain"/>
    <property type="match status" value="1"/>
</dbReference>
<evidence type="ECO:0000256" key="5">
    <source>
        <dbReference type="ARBA" id="ARBA00022927"/>
    </source>
</evidence>
<dbReference type="EMBL" id="KV921395">
    <property type="protein sequence ID" value="ORE16151.1"/>
    <property type="molecule type" value="Genomic_DNA"/>
</dbReference>
<dbReference type="AlphaFoldDB" id="A0A1X0RW60"/>
<keyword evidence="3 6" id="KW-0813">Transport</keyword>
<proteinExistence type="inferred from homology"/>
<protein>
    <recommendedName>
        <fullName evidence="7">VPS37 C-terminal domain-containing protein</fullName>
    </recommendedName>
</protein>
<keyword evidence="4" id="KW-0967">Endosome</keyword>
<organism evidence="8 9">
    <name type="scientific">Rhizopus microsporus</name>
    <dbReference type="NCBI Taxonomy" id="58291"/>
    <lineage>
        <taxon>Eukaryota</taxon>
        <taxon>Fungi</taxon>
        <taxon>Fungi incertae sedis</taxon>
        <taxon>Mucoromycota</taxon>
        <taxon>Mucoromycotina</taxon>
        <taxon>Mucoromycetes</taxon>
        <taxon>Mucorales</taxon>
        <taxon>Mucorineae</taxon>
        <taxon>Rhizopodaceae</taxon>
        <taxon>Rhizopus</taxon>
    </lineage>
</organism>
<evidence type="ECO:0000313" key="8">
    <source>
        <dbReference type="EMBL" id="ORE16151.1"/>
    </source>
</evidence>
<dbReference type="InterPro" id="IPR037202">
    <property type="entry name" value="ESCRT_assembly_dom"/>
</dbReference>
<dbReference type="VEuPathDB" id="FungiDB:BCV72DRAFT_297189"/>
<keyword evidence="5 6" id="KW-0653">Protein transport</keyword>
<dbReference type="GO" id="GO:0043162">
    <property type="term" value="P:ubiquitin-dependent protein catabolic process via the multivesicular body sorting pathway"/>
    <property type="evidence" value="ECO:0007669"/>
    <property type="project" value="TreeGrafter"/>
</dbReference>
<evidence type="ECO:0000256" key="6">
    <source>
        <dbReference type="PROSITE-ProRule" id="PRU00646"/>
    </source>
</evidence>
<dbReference type="Pfam" id="PF07200">
    <property type="entry name" value="Mod_r"/>
    <property type="match status" value="1"/>
</dbReference>
<dbReference type="Gene3D" id="1.10.287.660">
    <property type="entry name" value="Helix hairpin bin"/>
    <property type="match status" value="1"/>
</dbReference>
<dbReference type="GO" id="GO:0000813">
    <property type="term" value="C:ESCRT I complex"/>
    <property type="evidence" value="ECO:0007669"/>
    <property type="project" value="UniProtKB-ARBA"/>
</dbReference>
<dbReference type="CDD" id="cd11685">
    <property type="entry name" value="UEV_TSG101-like"/>
    <property type="match status" value="1"/>
</dbReference>
<comment type="subcellular location">
    <subcellularLocation>
        <location evidence="1">Endosome</location>
    </subcellularLocation>
</comment>
<sequence length="311" mass="36094">MEIASDNVCIDLKTQHINSLFAHNPTTTTAVEGQLYELPLVEDKTFLLINLPPHFPEEPPVITFSPTNMRHPWLESDVVVCDALSNWQPQQSNLGMLVKEIYKEFTTRPPVKKSMTNETKPEEGHPQYSYGHRPLPPIPPIMPSNPEYAAISKLSPEEVEELLYNETAFELFFYNLERVKNLKTFHEDLRNGNEMLAHKNLSREDELIKLRSEVVNLHLKYKADKQDFEAKEKLQQEAFNRFSSSTVLTRLKASVYESDELSESVAQSFLDGNLNNESFVKQFREFRKVYHLRASKLEKAQRDNLFIPAYY</sequence>
<dbReference type="GO" id="GO:0006612">
    <property type="term" value="P:protein targeting to membrane"/>
    <property type="evidence" value="ECO:0007669"/>
    <property type="project" value="TreeGrafter"/>
</dbReference>
<feature type="domain" description="VPS37 C-terminal" evidence="7">
    <location>
        <begin position="225"/>
        <end position="311"/>
    </location>
</feature>
<reference evidence="8 9" key="1">
    <citation type="journal article" date="2016" name="Proc. Natl. Acad. Sci. U.S.A.">
        <title>Lipid metabolic changes in an early divergent fungus govern the establishment of a mutualistic symbiosis with endobacteria.</title>
        <authorList>
            <person name="Lastovetsky O.A."/>
            <person name="Gaspar M.L."/>
            <person name="Mondo S.J."/>
            <person name="LaButti K.M."/>
            <person name="Sandor L."/>
            <person name="Grigoriev I.V."/>
            <person name="Henry S.A."/>
            <person name="Pawlowska T.E."/>
        </authorList>
    </citation>
    <scope>NUCLEOTIDE SEQUENCE [LARGE SCALE GENOMIC DNA]</scope>
    <source>
        <strain evidence="8 9">ATCC 11559</strain>
    </source>
</reference>
<dbReference type="InterPro" id="IPR029012">
    <property type="entry name" value="Helix_hairpin_bin_sf"/>
</dbReference>
<evidence type="ECO:0000256" key="2">
    <source>
        <dbReference type="ARBA" id="ARBA00007617"/>
    </source>
</evidence>